<feature type="transmembrane region" description="Helical" evidence="1">
    <location>
        <begin position="38"/>
        <end position="59"/>
    </location>
</feature>
<evidence type="ECO:0000256" key="1">
    <source>
        <dbReference type="SAM" id="Phobius"/>
    </source>
</evidence>
<name>A0ABU8FMJ4_9BACI</name>
<organism evidence="2 3">
    <name type="scientific">Bacillus bruguierae</name>
    <dbReference type="NCBI Taxonomy" id="3127667"/>
    <lineage>
        <taxon>Bacteria</taxon>
        <taxon>Bacillati</taxon>
        <taxon>Bacillota</taxon>
        <taxon>Bacilli</taxon>
        <taxon>Bacillales</taxon>
        <taxon>Bacillaceae</taxon>
        <taxon>Bacillus</taxon>
    </lineage>
</organism>
<feature type="transmembrane region" description="Helical" evidence="1">
    <location>
        <begin position="167"/>
        <end position="186"/>
    </location>
</feature>
<dbReference type="EMBL" id="JBAWSX010000019">
    <property type="protein sequence ID" value="MEI4803921.1"/>
    <property type="molecule type" value="Genomic_DNA"/>
</dbReference>
<protein>
    <recommendedName>
        <fullName evidence="4">DUF2157 domain-containing protein</fullName>
    </recommendedName>
</protein>
<feature type="transmembrane region" description="Helical" evidence="1">
    <location>
        <begin position="222"/>
        <end position="244"/>
    </location>
</feature>
<feature type="transmembrane region" description="Helical" evidence="1">
    <location>
        <begin position="436"/>
        <end position="455"/>
    </location>
</feature>
<comment type="caution">
    <text evidence="2">The sequence shown here is derived from an EMBL/GenBank/DDBJ whole genome shotgun (WGS) entry which is preliminary data.</text>
</comment>
<feature type="transmembrane region" description="Helical" evidence="1">
    <location>
        <begin position="289"/>
        <end position="311"/>
    </location>
</feature>
<accession>A0ABU8FMJ4</accession>
<evidence type="ECO:0008006" key="4">
    <source>
        <dbReference type="Google" id="ProtNLM"/>
    </source>
</evidence>
<keyword evidence="1" id="KW-0812">Transmembrane</keyword>
<feature type="transmembrane region" description="Helical" evidence="1">
    <location>
        <begin position="317"/>
        <end position="335"/>
    </location>
</feature>
<keyword evidence="1" id="KW-0472">Membrane</keyword>
<sequence length="694" mass="80706">MKDWKDDIFRILGVWSLLGAYIVLTMSMRYSWLTLYQSLTVLGVPIIAIAWYFAIRNVLFANVLFIRGMRVTIYLAYAWSCWMLRNIYGIETEKIWLSISWLLPVLYLYFTDKKPEWYVLGGGALLFFLSNIDETTWFVVSHKWQSIIITIALVIWYRLERKIPGRYLFYTASLLGLWMVYLACLYEGGEPSYWVKVVCAIFMTVTYLIIFKKIKEGHLYKITTGAILTSWSLYALIDITNLFVNLTMNISYILMGLVGLFVVISQVFFTWQEKKKQTNTNPRQIGEYVLYVLVSSIGSVLFLASLYFILWETVRESSIMMIVGATLSVLGIWGYKKITAKFLRIFLFVFAITAGITTLVTSHHYIWGVLYGSCVFGYWLFAKYKAEQYSLWWLLEGVIISECIRNAEYIAGMGYLVLIHIGFLIFAIVRKNKFLLRNSVGFGMIYAFFYLLGKYEGADPWFIVSAHGGYILFLVLGMLYVRDTVIKRIGIVIYLFTNLIMYETNYIGNYGLSWMLFLAGVVLLQTKKQQKQEGVIKYNRTYKKTHVWLVSILSAFILLGTVTQQEWNYYNSNIVLLELENPVKELEDMKKVWFSLKIEAEANEMMLNRETKKETKTPVFIKLKKEQGKNYRIDQIKLGDYPKEKGIWIKGYINYGYVTIGSTREVPVALVKGERMYAKVQIAKNGNSRVIEIQ</sequence>
<evidence type="ECO:0000313" key="3">
    <source>
        <dbReference type="Proteomes" id="UP001372526"/>
    </source>
</evidence>
<dbReference type="Proteomes" id="UP001372526">
    <property type="component" value="Unassembled WGS sequence"/>
</dbReference>
<feature type="transmembrane region" description="Helical" evidence="1">
    <location>
        <begin position="12"/>
        <end position="32"/>
    </location>
</feature>
<feature type="transmembrane region" description="Helical" evidence="1">
    <location>
        <begin position="250"/>
        <end position="269"/>
    </location>
</feature>
<proteinExistence type="predicted"/>
<gene>
    <name evidence="2" type="ORF">WAZ07_22390</name>
</gene>
<feature type="transmembrane region" description="Helical" evidence="1">
    <location>
        <begin position="545"/>
        <end position="563"/>
    </location>
</feature>
<feature type="transmembrane region" description="Helical" evidence="1">
    <location>
        <begin position="413"/>
        <end position="429"/>
    </location>
</feature>
<feature type="transmembrane region" description="Helical" evidence="1">
    <location>
        <begin position="94"/>
        <end position="110"/>
    </location>
</feature>
<feature type="transmembrane region" description="Helical" evidence="1">
    <location>
        <begin position="461"/>
        <end position="480"/>
    </location>
</feature>
<feature type="transmembrane region" description="Helical" evidence="1">
    <location>
        <begin position="507"/>
        <end position="524"/>
    </location>
</feature>
<feature type="transmembrane region" description="Helical" evidence="1">
    <location>
        <begin position="192"/>
        <end position="210"/>
    </location>
</feature>
<evidence type="ECO:0000313" key="2">
    <source>
        <dbReference type="EMBL" id="MEI4803921.1"/>
    </source>
</evidence>
<dbReference type="RefSeq" id="WP_336474216.1">
    <property type="nucleotide sequence ID" value="NZ_JBAWSX010000019.1"/>
</dbReference>
<feature type="transmembrane region" description="Helical" evidence="1">
    <location>
        <begin position="365"/>
        <end position="382"/>
    </location>
</feature>
<keyword evidence="1" id="KW-1133">Transmembrane helix</keyword>
<keyword evidence="3" id="KW-1185">Reference proteome</keyword>
<feature type="transmembrane region" description="Helical" evidence="1">
    <location>
        <begin position="342"/>
        <end position="359"/>
    </location>
</feature>
<feature type="transmembrane region" description="Helical" evidence="1">
    <location>
        <begin position="144"/>
        <end position="160"/>
    </location>
</feature>
<reference evidence="2 3" key="1">
    <citation type="submission" date="2024-01" db="EMBL/GenBank/DDBJ databases">
        <title>Seven novel Bacillus-like species.</title>
        <authorList>
            <person name="Liu G."/>
        </authorList>
    </citation>
    <scope>NUCLEOTIDE SEQUENCE [LARGE SCALE GENOMIC DNA]</scope>
    <source>
        <strain evidence="2 3">FJAT-51639</strain>
    </source>
</reference>